<evidence type="ECO:0000313" key="2">
    <source>
        <dbReference type="EMBL" id="RLN05459.1"/>
    </source>
</evidence>
<name>A0A3L6RLL4_PANMI</name>
<protein>
    <submittedName>
        <fullName evidence="2">Uncharacterized protein</fullName>
    </submittedName>
</protein>
<sequence length="165" mass="18461">MCSLWPNIIETMQEGRWRRITVPWTSNGSIREKSRTCCSVQETRCQSYYFYLVDDPFADRSLTPSSRHGRWPPAAVMGGAGSRGRPLHRRSPPPIPRPCILPSAVAKLPLAWRSRATATASAAQGHRHRLRAPTRLPVAAAAKPDPPQLHKIRGSFRFATLNFVP</sequence>
<dbReference type="AlphaFoldDB" id="A0A3L6RLL4"/>
<dbReference type="Proteomes" id="UP000275267">
    <property type="component" value="Unassembled WGS sequence"/>
</dbReference>
<dbReference type="EMBL" id="PQIB02000008">
    <property type="protein sequence ID" value="RLN05459.1"/>
    <property type="molecule type" value="Genomic_DNA"/>
</dbReference>
<evidence type="ECO:0000313" key="3">
    <source>
        <dbReference type="Proteomes" id="UP000275267"/>
    </source>
</evidence>
<comment type="caution">
    <text evidence="2">The sequence shown here is derived from an EMBL/GenBank/DDBJ whole genome shotgun (WGS) entry which is preliminary data.</text>
</comment>
<gene>
    <name evidence="2" type="ORF">C2845_PM13G24690</name>
</gene>
<accession>A0A3L6RLL4</accession>
<evidence type="ECO:0000256" key="1">
    <source>
        <dbReference type="SAM" id="MobiDB-lite"/>
    </source>
</evidence>
<proteinExistence type="predicted"/>
<reference evidence="3" key="1">
    <citation type="journal article" date="2019" name="Nat. Commun.">
        <title>The genome of broomcorn millet.</title>
        <authorList>
            <person name="Zou C."/>
            <person name="Miki D."/>
            <person name="Li D."/>
            <person name="Tang Q."/>
            <person name="Xiao L."/>
            <person name="Rajput S."/>
            <person name="Deng P."/>
            <person name="Jia W."/>
            <person name="Huang R."/>
            <person name="Zhang M."/>
            <person name="Sun Y."/>
            <person name="Hu J."/>
            <person name="Fu X."/>
            <person name="Schnable P.S."/>
            <person name="Li F."/>
            <person name="Zhang H."/>
            <person name="Feng B."/>
            <person name="Zhu X."/>
            <person name="Liu R."/>
            <person name="Schnable J.C."/>
            <person name="Zhu J.-K."/>
            <person name="Zhang H."/>
        </authorList>
    </citation>
    <scope>NUCLEOTIDE SEQUENCE [LARGE SCALE GENOMIC DNA]</scope>
</reference>
<organism evidence="2 3">
    <name type="scientific">Panicum miliaceum</name>
    <name type="common">Proso millet</name>
    <name type="synonym">Broomcorn millet</name>
    <dbReference type="NCBI Taxonomy" id="4540"/>
    <lineage>
        <taxon>Eukaryota</taxon>
        <taxon>Viridiplantae</taxon>
        <taxon>Streptophyta</taxon>
        <taxon>Embryophyta</taxon>
        <taxon>Tracheophyta</taxon>
        <taxon>Spermatophyta</taxon>
        <taxon>Magnoliopsida</taxon>
        <taxon>Liliopsida</taxon>
        <taxon>Poales</taxon>
        <taxon>Poaceae</taxon>
        <taxon>PACMAD clade</taxon>
        <taxon>Panicoideae</taxon>
        <taxon>Panicodae</taxon>
        <taxon>Paniceae</taxon>
        <taxon>Panicinae</taxon>
        <taxon>Panicum</taxon>
        <taxon>Panicum sect. Panicum</taxon>
    </lineage>
</organism>
<feature type="region of interest" description="Disordered" evidence="1">
    <location>
        <begin position="63"/>
        <end position="94"/>
    </location>
</feature>
<keyword evidence="3" id="KW-1185">Reference proteome</keyword>